<accession>A0A9W8RTA7</accession>
<dbReference type="EMBL" id="JAOQAZ010000026">
    <property type="protein sequence ID" value="KAJ4252420.1"/>
    <property type="molecule type" value="Genomic_DNA"/>
</dbReference>
<gene>
    <name evidence="2" type="ORF">NW762_011021</name>
</gene>
<organism evidence="2 3">
    <name type="scientific">Fusarium torreyae</name>
    <dbReference type="NCBI Taxonomy" id="1237075"/>
    <lineage>
        <taxon>Eukaryota</taxon>
        <taxon>Fungi</taxon>
        <taxon>Dikarya</taxon>
        <taxon>Ascomycota</taxon>
        <taxon>Pezizomycotina</taxon>
        <taxon>Sordariomycetes</taxon>
        <taxon>Hypocreomycetidae</taxon>
        <taxon>Hypocreales</taxon>
        <taxon>Nectriaceae</taxon>
        <taxon>Fusarium</taxon>
    </lineage>
</organism>
<protein>
    <submittedName>
        <fullName evidence="2">Uncharacterized protein</fullName>
    </submittedName>
</protein>
<comment type="caution">
    <text evidence="2">The sequence shown here is derived from an EMBL/GenBank/DDBJ whole genome shotgun (WGS) entry which is preliminary data.</text>
</comment>
<dbReference type="AlphaFoldDB" id="A0A9W8RTA7"/>
<feature type="region of interest" description="Disordered" evidence="1">
    <location>
        <begin position="108"/>
        <end position="128"/>
    </location>
</feature>
<evidence type="ECO:0000256" key="1">
    <source>
        <dbReference type="SAM" id="MobiDB-lite"/>
    </source>
</evidence>
<keyword evidence="3" id="KW-1185">Reference proteome</keyword>
<proteinExistence type="predicted"/>
<sequence length="128" mass="14130">MRMHTTSSNRLDSLEARDLCITRPIFRDVAIIISGQSYNTYSLIYYLAKISVLVILIGENEGLSAPISFDKITGKAEPITLGGMTGVRTDFETAIDFVMFLEQREDTSFGPQPDAVAASTGERGEQLY</sequence>
<evidence type="ECO:0000313" key="3">
    <source>
        <dbReference type="Proteomes" id="UP001152049"/>
    </source>
</evidence>
<reference evidence="2" key="1">
    <citation type="submission" date="2022-09" db="EMBL/GenBank/DDBJ databases">
        <title>Fusarium specimens isolated from Avocado Roots.</title>
        <authorList>
            <person name="Stajich J."/>
            <person name="Roper C."/>
            <person name="Heimlech-Rivalta G."/>
        </authorList>
    </citation>
    <scope>NUCLEOTIDE SEQUENCE</scope>
    <source>
        <strain evidence="2">CF00136</strain>
    </source>
</reference>
<dbReference type="Proteomes" id="UP001152049">
    <property type="component" value="Unassembled WGS sequence"/>
</dbReference>
<dbReference type="OrthoDB" id="3513679at2759"/>
<name>A0A9W8RTA7_9HYPO</name>
<evidence type="ECO:0000313" key="2">
    <source>
        <dbReference type="EMBL" id="KAJ4252420.1"/>
    </source>
</evidence>